<dbReference type="CDD" id="cd00303">
    <property type="entry name" value="retropepsin_like"/>
    <property type="match status" value="1"/>
</dbReference>
<feature type="domain" description="Integrase catalytic" evidence="9">
    <location>
        <begin position="756"/>
        <end position="915"/>
    </location>
</feature>
<evidence type="ECO:0000313" key="10">
    <source>
        <dbReference type="EMBL" id="JAV52889.1"/>
    </source>
</evidence>
<evidence type="ECO:0000259" key="9">
    <source>
        <dbReference type="PROSITE" id="PS50994"/>
    </source>
</evidence>
<dbReference type="EMBL" id="GEZM01100408">
    <property type="protein sequence ID" value="JAV52882.1"/>
    <property type="molecule type" value="Transcribed_RNA"/>
</dbReference>
<dbReference type="Gene3D" id="3.10.10.10">
    <property type="entry name" value="HIV Type 1 Reverse Transcriptase, subunit A, domain 1"/>
    <property type="match status" value="1"/>
</dbReference>
<dbReference type="FunFam" id="3.10.20.370:FF:000001">
    <property type="entry name" value="Retrovirus-related Pol polyprotein from transposon 17.6-like protein"/>
    <property type="match status" value="1"/>
</dbReference>
<keyword evidence="5" id="KW-0255">Endonuclease</keyword>
<keyword evidence="4" id="KW-0540">Nuclease</keyword>
<dbReference type="GO" id="GO:0004519">
    <property type="term" value="F:endonuclease activity"/>
    <property type="evidence" value="ECO:0007669"/>
    <property type="project" value="UniProtKB-KW"/>
</dbReference>
<keyword evidence="3" id="KW-0548">Nucleotidyltransferase</keyword>
<dbReference type="InterPro" id="IPR050951">
    <property type="entry name" value="Retrovirus_Pol_polyprotein"/>
</dbReference>
<evidence type="ECO:0000256" key="2">
    <source>
        <dbReference type="ARBA" id="ARBA00022679"/>
    </source>
</evidence>
<dbReference type="EMBL" id="GEZM01100404">
    <property type="protein sequence ID" value="JAV52889.1"/>
    <property type="molecule type" value="Transcribed_RNA"/>
</dbReference>
<dbReference type="PANTHER" id="PTHR37984:SF5">
    <property type="entry name" value="PROTEIN NYNRIN-LIKE"/>
    <property type="match status" value="1"/>
</dbReference>
<dbReference type="Gene3D" id="3.30.420.10">
    <property type="entry name" value="Ribonuclease H-like superfamily/Ribonuclease H"/>
    <property type="match status" value="1"/>
</dbReference>
<dbReference type="Gene3D" id="1.10.340.70">
    <property type="match status" value="1"/>
</dbReference>
<dbReference type="FunFam" id="3.30.70.270:FF:000020">
    <property type="entry name" value="Transposon Tf2-6 polyprotein-like Protein"/>
    <property type="match status" value="1"/>
</dbReference>
<dbReference type="FunFam" id="1.10.340.70:FF:000001">
    <property type="entry name" value="Retrovirus-related Pol polyprotein from transposon gypsy-like Protein"/>
    <property type="match status" value="1"/>
</dbReference>
<dbReference type="EC" id="2.7.7.49" evidence="1"/>
<dbReference type="InterPro" id="IPR012337">
    <property type="entry name" value="RNaseH-like_sf"/>
</dbReference>
<sequence>MAETKSWKNWLHTVNTFYKPFPKVCSNFVHNKHDSRPYISLSICGERIRALFDSGANQTILGSNGLYLIKKFNLILKRNGHEYYLSTADGKDQKVLGTVELPIIIDGVCKSINAIACSSILNPLILGMDACYAFGFKTDFSTDSFKVTNVSALRALHGIDDLDEQQKLELDTVIDNFKNISGPCLSRTNLVSHFIDVGDAQPIKQRFYPLSPAMQKHADAELDRMLKEGIVRPSKSPWSSPMVLVRKKGSNPEQYRLCFDGRKLNSVTKRDAYPLPYLNSILDGLRDARYLTSIDLKQAFYQIPLHPDSCEKTAFVVPRRGLYEYTVLPFGIANAPATQQRLMDTLFGPLLGEKIFCYLDDIIIISSTFGEHITLLKEVFLKLQEANLTINIEKCQFCRSSLNYLGYLVDKNGLHTDPSKVQAIREFPKPTTTKEIKRFLGMAGWYRRFVKDFSTISAPISDLIKGKFKGQKINWTTEADKSFNSLKTILCSAPILASPDFNKMFSLQCDASGYGVGCVLTQDDDRVIAYASRTLTNTERNYSVTERECLAVLFGIEKFRGYIEGTHFHVITDHYSLIWLMQMRNPSGRLARWSMRLSQYSFTVIHRKGKINIVPDALSRSPVEVCALKITPNDFDGFYQKMLNEIKKFPEKFPDWRCENELIFKYVPNQHNVVSNLTEWKQLVPKSKRNQLLNKMHDHPTSSHLGALKTYQKLSEQYYWPKMRADVSRYVRRCEICAANKSSQLSRPGLMGQEKKVCYPFQCLSVDIIGPLPRSLKGNTSIIVVADWFTKFVLLKPVRQAHAKAVVDFLENDVFLIFGVPQICMVDNGPQFISSQFKHLIKNYNIPQVWYNANYHPQVNFVERVNRVIGTAIRSYVTDNHRNWDLEIFKVAHAIRNSVHDVTGYSPSFLNFGRIVPISGDYYNKLEIMKEDDLKIGDRENLVNDIHNLSDIYKDVNQRLHRAYEKNTKFYNLRKRPLKFKVGDTVWKKNYTLSDASKYYSKKLAPKYQKCKVKKITGQLTYELISEEGKNLGVYHVKDLKPYYVEENE</sequence>
<dbReference type="Pfam" id="PF17917">
    <property type="entry name" value="RT_RNaseH"/>
    <property type="match status" value="1"/>
</dbReference>
<keyword evidence="2" id="KW-0808">Transferase</keyword>
<reference evidence="10" key="1">
    <citation type="journal article" date="2016" name="Sci. Rep.">
        <title>Molecular characterization of firefly nuptial gifts: a multi-omics approach sheds light on postcopulatory sexual selection.</title>
        <authorList>
            <person name="Al-Wathiqui N."/>
            <person name="Fallon T.R."/>
            <person name="South A."/>
            <person name="Weng J.K."/>
            <person name="Lewis S.M."/>
        </authorList>
    </citation>
    <scope>NUCLEOTIDE SEQUENCE</scope>
</reference>
<accession>A0A1Y1JUB3</accession>
<dbReference type="PANTHER" id="PTHR37984">
    <property type="entry name" value="PROTEIN CBG26694"/>
    <property type="match status" value="1"/>
</dbReference>
<keyword evidence="7" id="KW-0695">RNA-directed DNA polymerase</keyword>
<dbReference type="InterPro" id="IPR000477">
    <property type="entry name" value="RT_dom"/>
</dbReference>
<dbReference type="PROSITE" id="PS50994">
    <property type="entry name" value="INTEGRASE"/>
    <property type="match status" value="1"/>
</dbReference>
<dbReference type="SUPFAM" id="SSF53098">
    <property type="entry name" value="Ribonuclease H-like"/>
    <property type="match status" value="1"/>
</dbReference>
<evidence type="ECO:0000256" key="7">
    <source>
        <dbReference type="ARBA" id="ARBA00022918"/>
    </source>
</evidence>
<evidence type="ECO:0000256" key="1">
    <source>
        <dbReference type="ARBA" id="ARBA00012493"/>
    </source>
</evidence>
<evidence type="ECO:0000256" key="5">
    <source>
        <dbReference type="ARBA" id="ARBA00022759"/>
    </source>
</evidence>
<dbReference type="GO" id="GO:0042575">
    <property type="term" value="C:DNA polymerase complex"/>
    <property type="evidence" value="ECO:0007669"/>
    <property type="project" value="UniProtKB-ARBA"/>
</dbReference>
<dbReference type="InterPro" id="IPR041373">
    <property type="entry name" value="RT_RNaseH"/>
</dbReference>
<dbReference type="PROSITE" id="PS50878">
    <property type="entry name" value="RT_POL"/>
    <property type="match status" value="1"/>
</dbReference>
<evidence type="ECO:0000256" key="6">
    <source>
        <dbReference type="ARBA" id="ARBA00022801"/>
    </source>
</evidence>
<dbReference type="Pfam" id="PF00078">
    <property type="entry name" value="RVT_1"/>
    <property type="match status" value="1"/>
</dbReference>
<name>A0A1Y1JUB3_PHOPY</name>
<dbReference type="EMBL" id="GEZM01100407">
    <property type="protein sequence ID" value="JAV52885.1"/>
    <property type="molecule type" value="Transcribed_RNA"/>
</dbReference>
<organism evidence="10">
    <name type="scientific">Photinus pyralis</name>
    <name type="common">Common eastern firefly</name>
    <name type="synonym">Lampyris pyralis</name>
    <dbReference type="NCBI Taxonomy" id="7054"/>
    <lineage>
        <taxon>Eukaryota</taxon>
        <taxon>Metazoa</taxon>
        <taxon>Ecdysozoa</taxon>
        <taxon>Arthropoda</taxon>
        <taxon>Hexapoda</taxon>
        <taxon>Insecta</taxon>
        <taxon>Pterygota</taxon>
        <taxon>Neoptera</taxon>
        <taxon>Endopterygota</taxon>
        <taxon>Coleoptera</taxon>
        <taxon>Polyphaga</taxon>
        <taxon>Elateriformia</taxon>
        <taxon>Elateroidea</taxon>
        <taxon>Lampyridae</taxon>
        <taxon>Lampyrinae</taxon>
        <taxon>Photinus</taxon>
    </lineage>
</organism>
<dbReference type="InterPro" id="IPR001584">
    <property type="entry name" value="Integrase_cat-core"/>
</dbReference>
<evidence type="ECO:0000256" key="3">
    <source>
        <dbReference type="ARBA" id="ARBA00022695"/>
    </source>
</evidence>
<dbReference type="Gene3D" id="2.40.70.10">
    <property type="entry name" value="Acid Proteases"/>
    <property type="match status" value="1"/>
</dbReference>
<dbReference type="EMBL" id="GEZM01100406">
    <property type="protein sequence ID" value="JAV52887.1"/>
    <property type="molecule type" value="Transcribed_RNA"/>
</dbReference>
<dbReference type="EMBL" id="GEZM01100403">
    <property type="protein sequence ID" value="JAV52890.1"/>
    <property type="molecule type" value="Transcribed_RNA"/>
</dbReference>
<dbReference type="InterPro" id="IPR043502">
    <property type="entry name" value="DNA/RNA_pol_sf"/>
</dbReference>
<evidence type="ECO:0000259" key="8">
    <source>
        <dbReference type="PROSITE" id="PS50878"/>
    </source>
</evidence>
<dbReference type="SUPFAM" id="SSF50630">
    <property type="entry name" value="Acid proteases"/>
    <property type="match status" value="1"/>
</dbReference>
<feature type="domain" description="Reverse transcriptase" evidence="8">
    <location>
        <begin position="226"/>
        <end position="409"/>
    </location>
</feature>
<evidence type="ECO:0000256" key="4">
    <source>
        <dbReference type="ARBA" id="ARBA00022722"/>
    </source>
</evidence>
<dbReference type="Pfam" id="PF00665">
    <property type="entry name" value="rve"/>
    <property type="match status" value="1"/>
</dbReference>
<dbReference type="GO" id="GO:0016787">
    <property type="term" value="F:hydrolase activity"/>
    <property type="evidence" value="ECO:0007669"/>
    <property type="project" value="UniProtKB-KW"/>
</dbReference>
<dbReference type="InterPro" id="IPR043128">
    <property type="entry name" value="Rev_trsase/Diguanyl_cyclase"/>
</dbReference>
<dbReference type="InterPro" id="IPR036397">
    <property type="entry name" value="RNaseH_sf"/>
</dbReference>
<keyword evidence="6" id="KW-0378">Hydrolase</keyword>
<dbReference type="EMBL" id="GEZM01100409">
    <property type="protein sequence ID" value="JAV52881.1"/>
    <property type="molecule type" value="Transcribed_RNA"/>
</dbReference>
<dbReference type="GO" id="GO:0015074">
    <property type="term" value="P:DNA integration"/>
    <property type="evidence" value="ECO:0007669"/>
    <property type="project" value="InterPro"/>
</dbReference>
<dbReference type="Pfam" id="PF17921">
    <property type="entry name" value="Integrase_H2C2"/>
    <property type="match status" value="1"/>
</dbReference>
<dbReference type="InterPro" id="IPR041588">
    <property type="entry name" value="Integrase_H2C2"/>
</dbReference>
<dbReference type="Gene3D" id="3.30.70.270">
    <property type="match status" value="2"/>
</dbReference>
<dbReference type="InterPro" id="IPR021109">
    <property type="entry name" value="Peptidase_aspartic_dom_sf"/>
</dbReference>
<dbReference type="SUPFAM" id="SSF56672">
    <property type="entry name" value="DNA/RNA polymerases"/>
    <property type="match status" value="1"/>
</dbReference>
<dbReference type="CDD" id="cd09274">
    <property type="entry name" value="RNase_HI_RT_Ty3"/>
    <property type="match status" value="1"/>
</dbReference>
<dbReference type="CDD" id="cd01647">
    <property type="entry name" value="RT_LTR"/>
    <property type="match status" value="1"/>
</dbReference>
<dbReference type="Gene3D" id="3.10.20.370">
    <property type="match status" value="1"/>
</dbReference>
<protein>
    <recommendedName>
        <fullName evidence="1">RNA-directed DNA polymerase</fullName>
        <ecNumber evidence="1">2.7.7.49</ecNumber>
    </recommendedName>
</protein>
<dbReference type="AlphaFoldDB" id="A0A1Y1JUB3"/>
<proteinExistence type="predicted"/>
<dbReference type="GO" id="GO:0003964">
    <property type="term" value="F:RNA-directed DNA polymerase activity"/>
    <property type="evidence" value="ECO:0007669"/>
    <property type="project" value="UniProtKB-KW"/>
</dbReference>
<dbReference type="GO" id="GO:0003676">
    <property type="term" value="F:nucleic acid binding"/>
    <property type="evidence" value="ECO:0007669"/>
    <property type="project" value="InterPro"/>
</dbReference>